<evidence type="ECO:0000256" key="1">
    <source>
        <dbReference type="SAM" id="MobiDB-lite"/>
    </source>
</evidence>
<evidence type="ECO:0000313" key="3">
    <source>
        <dbReference type="EMBL" id="KAA8567054.1"/>
    </source>
</evidence>
<keyword evidence="2" id="KW-0472">Membrane</keyword>
<keyword evidence="4" id="KW-1185">Reference proteome</keyword>
<proteinExistence type="predicted"/>
<evidence type="ECO:0000313" key="4">
    <source>
        <dbReference type="Proteomes" id="UP000322873"/>
    </source>
</evidence>
<accession>A0A5M9JCH2</accession>
<dbReference type="Proteomes" id="UP000322873">
    <property type="component" value="Unassembled WGS sequence"/>
</dbReference>
<sequence length="481" mass="52651">MRQEFMDGYFGNVEDRGFKSVFLSSCRLMSGWSWKHILWRYSEEHSTLITFVDIPIELSLITLFSLPIFIFTLFFVLISQSYLSINKKLIFLTARLPLITYVLPKKPSPQTLAYQKCPLDPSPLSKYTPQLYSYYSLPLPTNSSSPTPPSDSPSLPLDRRLHHIIPTHPIPQHHIKRRGRRALLLVARNAHPLPPGPPKQQPPNLVPIPMVIEMHGALRREQARELLPRQAMRVRGRRLEDHQIRDVDDAHAQGRTPLPQERGRAATTSKPGVGAAELPDGAAGSAVRRGFGGGEEDGLRLLGADHEVGVVGGVQAVGDGGEEGVGVGGEVDAGGLRLEVEHGADEGRVLVGEAVVLLSRPGAGFDVVEGGEGAAEAGFARHLVEFAVLDHHGVDDAEEGLVRGEDSRASGEGVAWREGVSAYMGEGGGERALEEPLTCVFTKYFNDSSSLRVREFIPLEIASGMLEDGVKLITDKFIWRK</sequence>
<name>A0A5M9JCH2_MONFR</name>
<organism evidence="3 4">
    <name type="scientific">Monilinia fructicola</name>
    <name type="common">Brown rot fungus</name>
    <name type="synonym">Ciboria fructicola</name>
    <dbReference type="NCBI Taxonomy" id="38448"/>
    <lineage>
        <taxon>Eukaryota</taxon>
        <taxon>Fungi</taxon>
        <taxon>Dikarya</taxon>
        <taxon>Ascomycota</taxon>
        <taxon>Pezizomycotina</taxon>
        <taxon>Leotiomycetes</taxon>
        <taxon>Helotiales</taxon>
        <taxon>Sclerotiniaceae</taxon>
        <taxon>Monilinia</taxon>
    </lineage>
</organism>
<keyword evidence="2" id="KW-0812">Transmembrane</keyword>
<comment type="caution">
    <text evidence="3">The sequence shown here is derived from an EMBL/GenBank/DDBJ whole genome shotgun (WGS) entry which is preliminary data.</text>
</comment>
<feature type="compositionally biased region" description="Basic and acidic residues" evidence="1">
    <location>
        <begin position="242"/>
        <end position="252"/>
    </location>
</feature>
<protein>
    <submittedName>
        <fullName evidence="3">Uncharacterized protein</fullName>
    </submittedName>
</protein>
<keyword evidence="2" id="KW-1133">Transmembrane helix</keyword>
<reference evidence="3 4" key="1">
    <citation type="submission" date="2019-06" db="EMBL/GenBank/DDBJ databases">
        <title>Genome Sequence of the Brown Rot Fungal Pathogen Monilinia fructicola.</title>
        <authorList>
            <person name="De Miccolis Angelini R.M."/>
            <person name="Landi L."/>
            <person name="Abate D."/>
            <person name="Pollastro S."/>
            <person name="Romanazzi G."/>
            <person name="Faretra F."/>
        </authorList>
    </citation>
    <scope>NUCLEOTIDE SEQUENCE [LARGE SCALE GENOMIC DNA]</scope>
    <source>
        <strain evidence="3 4">Mfrc123</strain>
    </source>
</reference>
<evidence type="ECO:0000256" key="2">
    <source>
        <dbReference type="SAM" id="Phobius"/>
    </source>
</evidence>
<feature type="transmembrane region" description="Helical" evidence="2">
    <location>
        <begin position="58"/>
        <end position="78"/>
    </location>
</feature>
<dbReference type="AlphaFoldDB" id="A0A5M9JCH2"/>
<dbReference type="EMBL" id="VICG01000011">
    <property type="protein sequence ID" value="KAA8567054.1"/>
    <property type="molecule type" value="Genomic_DNA"/>
</dbReference>
<feature type="region of interest" description="Disordered" evidence="1">
    <location>
        <begin position="242"/>
        <end position="286"/>
    </location>
</feature>
<gene>
    <name evidence="3" type="ORF">EYC84_010133</name>
</gene>